<organism evidence="2 3">
    <name type="scientific">Thalassovita litoralis</name>
    <dbReference type="NCBI Taxonomy" id="1010611"/>
    <lineage>
        <taxon>Bacteria</taxon>
        <taxon>Pseudomonadati</taxon>
        <taxon>Pseudomonadota</taxon>
        <taxon>Alphaproteobacteria</taxon>
        <taxon>Rhodobacterales</taxon>
        <taxon>Roseobacteraceae</taxon>
        <taxon>Thalassovita</taxon>
    </lineage>
</organism>
<dbReference type="InterPro" id="IPR006429">
    <property type="entry name" value="Phage_lambda_portal"/>
</dbReference>
<dbReference type="GO" id="GO:0005198">
    <property type="term" value="F:structural molecule activity"/>
    <property type="evidence" value="ECO:0007669"/>
    <property type="project" value="InterPro"/>
</dbReference>
<dbReference type="AlphaFoldDB" id="A0A521FS39"/>
<evidence type="ECO:0000313" key="3">
    <source>
        <dbReference type="Proteomes" id="UP000316030"/>
    </source>
</evidence>
<gene>
    <name evidence="2" type="ORF">SAMN06265173_14814</name>
</gene>
<feature type="compositionally biased region" description="Acidic residues" evidence="1">
    <location>
        <begin position="517"/>
        <end position="529"/>
    </location>
</feature>
<protein>
    <submittedName>
        <fullName evidence="2">Phage portal protein, lambda family</fullName>
    </submittedName>
</protein>
<proteinExistence type="predicted"/>
<dbReference type="Pfam" id="PF05136">
    <property type="entry name" value="Phage_portal_2"/>
    <property type="match status" value="1"/>
</dbReference>
<sequence>MSGRAELTALDRVVGWLSPVAGLRRVQARAAYAKVSGYIGARRDRSSMRSWNTQGASADADTLPDLDTLRARSRDLVRNDPLAQSAIATKVVNVVGTGHVVRPEIDHERLGISRDQADEWEGLALDIWTNWAESPDCDVTRTQTFAELEDLMYRSRLLSGDVLAIRRFRPRKGRLLATCLQVVEADRLSNPNWQPDSATLAGGIALDEDGAPTHYHFANRHAIDRHRQGAVSWQTIPAYDRVGDKLVLHVHGVRWRPDMSRYAPLLAPVIESLKQRSRYSEAELMAAVVSACFTIGLRSEDGDLGAQLGATNAASGQSKGAAPINIVEPGQIFDILPNEEVKGFTPGRPNPQFSPFIDAIAQEIGTGTDLPYELLMKKFQASYSASRAALEMAWQFFRTDRKLHVTQFCKPVYADVIAEAIARGRLKAPGFFADPLIRSAWLSAEWMGPARPTIDPTKDADADAKYLDMGATSLTRITAERFGADFRSVRRRRSQDGSDGYSSKPNPAPGSTAKQDAEDDDNDNDLETE</sequence>
<accession>A0A521FS39</accession>
<evidence type="ECO:0000313" key="2">
    <source>
        <dbReference type="EMBL" id="SMO98959.1"/>
    </source>
</evidence>
<dbReference type="OrthoDB" id="9770450at2"/>
<name>A0A521FS39_9RHOB</name>
<dbReference type="GO" id="GO:0019068">
    <property type="term" value="P:virion assembly"/>
    <property type="evidence" value="ECO:0007669"/>
    <property type="project" value="InterPro"/>
</dbReference>
<dbReference type="Proteomes" id="UP000316030">
    <property type="component" value="Unassembled WGS sequence"/>
</dbReference>
<dbReference type="NCBIfam" id="TIGR01539">
    <property type="entry name" value="portal_lambda"/>
    <property type="match status" value="1"/>
</dbReference>
<reference evidence="2 3" key="1">
    <citation type="submission" date="2017-05" db="EMBL/GenBank/DDBJ databases">
        <authorList>
            <person name="Varghese N."/>
            <person name="Submissions S."/>
        </authorList>
    </citation>
    <scope>NUCLEOTIDE SEQUENCE [LARGE SCALE GENOMIC DNA]</scope>
    <source>
        <strain evidence="2 3">DSM 29506</strain>
    </source>
</reference>
<evidence type="ECO:0000256" key="1">
    <source>
        <dbReference type="SAM" id="MobiDB-lite"/>
    </source>
</evidence>
<feature type="region of interest" description="Disordered" evidence="1">
    <location>
        <begin position="486"/>
        <end position="529"/>
    </location>
</feature>
<dbReference type="RefSeq" id="WP_142494968.1">
    <property type="nucleotide sequence ID" value="NZ_FXTO01000048.1"/>
</dbReference>
<keyword evidence="3" id="KW-1185">Reference proteome</keyword>
<dbReference type="EMBL" id="FXTO01000048">
    <property type="protein sequence ID" value="SMO98959.1"/>
    <property type="molecule type" value="Genomic_DNA"/>
</dbReference>